<dbReference type="Gene3D" id="6.10.140.2220">
    <property type="match status" value="1"/>
</dbReference>
<gene>
    <name evidence="7" type="ORF">HK097_004406</name>
</gene>
<sequence length="481" mass="52859">MSNAKPFTEEDREAEMAQSLTQAPLQPVTYDAWELAIKPAGLTKEAGRLLIAGVRIIPSGVLLTFESLPEALPSSDTLYSLLCRAICFPMSRKTPGRPKYLHLFAHKDVAGLSDTIKDLSNMLQEKLSISCEVKDYPATMENQPPAKPVQSEPSTFACATCRKGLAPAAVSRCSSCRAANYCSRQCQSDDWNQHKKFCKLLKSDMGQSLADDLKEFGIEGVESLLSTTPDLQAYLTSTKLLNLGLWRLEFILNTFDLGSRMDGLLRDRINPTLGFLPPLTRPSATLPPNTGYDSTPKAISSYPTYHRALNLPPTFPSPLLLSNSLTVFHTLSHILSQKSPSSDASPLSISPGSHITIHIVEPTQSEIELAPLYEILLPLLRGITIDIFFIGPEIIVVPLAAPTDNDIQPPLDAPKILGKKEYSIEYKSEENASCVRLHFARAAYDQFPRSAYPPNVVFIQNGARKLFGGEEQQTKSQVVDA</sequence>
<protein>
    <recommendedName>
        <fullName evidence="6">MYND-type domain-containing protein</fullName>
    </recommendedName>
</protein>
<comment type="caution">
    <text evidence="7">The sequence shown here is derived from an EMBL/GenBank/DDBJ whole genome shotgun (WGS) entry which is preliminary data.</text>
</comment>
<dbReference type="EMBL" id="JADGJD010002122">
    <property type="protein sequence ID" value="KAJ3034766.1"/>
    <property type="molecule type" value="Genomic_DNA"/>
</dbReference>
<evidence type="ECO:0000256" key="3">
    <source>
        <dbReference type="ARBA" id="ARBA00022833"/>
    </source>
</evidence>
<reference evidence="7" key="1">
    <citation type="submission" date="2020-05" db="EMBL/GenBank/DDBJ databases">
        <title>Phylogenomic resolution of chytrid fungi.</title>
        <authorList>
            <person name="Stajich J.E."/>
            <person name="Amses K."/>
            <person name="Simmons R."/>
            <person name="Seto K."/>
            <person name="Myers J."/>
            <person name="Bonds A."/>
            <person name="Quandt C.A."/>
            <person name="Barry K."/>
            <person name="Liu P."/>
            <person name="Grigoriev I."/>
            <person name="Longcore J.E."/>
            <person name="James T.Y."/>
        </authorList>
    </citation>
    <scope>NUCLEOTIDE SEQUENCE</scope>
    <source>
        <strain evidence="7">JEL0318</strain>
    </source>
</reference>
<keyword evidence="1" id="KW-0479">Metal-binding</keyword>
<evidence type="ECO:0000259" key="6">
    <source>
        <dbReference type="PROSITE" id="PS50865"/>
    </source>
</evidence>
<dbReference type="InterPro" id="IPR046824">
    <property type="entry name" value="Mss51-like_C"/>
</dbReference>
<evidence type="ECO:0000256" key="1">
    <source>
        <dbReference type="ARBA" id="ARBA00022723"/>
    </source>
</evidence>
<evidence type="ECO:0000313" key="7">
    <source>
        <dbReference type="EMBL" id="KAJ3034766.1"/>
    </source>
</evidence>
<organism evidence="7 8">
    <name type="scientific">Rhizophlyctis rosea</name>
    <dbReference type="NCBI Taxonomy" id="64517"/>
    <lineage>
        <taxon>Eukaryota</taxon>
        <taxon>Fungi</taxon>
        <taxon>Fungi incertae sedis</taxon>
        <taxon>Chytridiomycota</taxon>
        <taxon>Chytridiomycota incertae sedis</taxon>
        <taxon>Chytridiomycetes</taxon>
        <taxon>Rhizophlyctidales</taxon>
        <taxon>Rhizophlyctidaceae</taxon>
        <taxon>Rhizophlyctis</taxon>
    </lineage>
</organism>
<dbReference type="PROSITE" id="PS50865">
    <property type="entry name" value="ZF_MYND_2"/>
    <property type="match status" value="1"/>
</dbReference>
<dbReference type="PANTHER" id="PTHR47570:SF1">
    <property type="entry name" value="ZINC ION BINDING PROTEIN"/>
    <property type="match status" value="1"/>
</dbReference>
<dbReference type="GO" id="GO:0008270">
    <property type="term" value="F:zinc ion binding"/>
    <property type="evidence" value="ECO:0007669"/>
    <property type="project" value="UniProtKB-KW"/>
</dbReference>
<dbReference type="Proteomes" id="UP001212841">
    <property type="component" value="Unassembled WGS sequence"/>
</dbReference>
<dbReference type="Pfam" id="PF20179">
    <property type="entry name" value="MSS51_C"/>
    <property type="match status" value="1"/>
</dbReference>
<dbReference type="PANTHER" id="PTHR47570">
    <property type="entry name" value="ZINC ION BINDING PROTEIN"/>
    <property type="match status" value="1"/>
</dbReference>
<dbReference type="InterPro" id="IPR002893">
    <property type="entry name" value="Znf_MYND"/>
</dbReference>
<feature type="region of interest" description="Disordered" evidence="5">
    <location>
        <begin position="1"/>
        <end position="20"/>
    </location>
</feature>
<evidence type="ECO:0000256" key="2">
    <source>
        <dbReference type="ARBA" id="ARBA00022771"/>
    </source>
</evidence>
<feature type="non-terminal residue" evidence="7">
    <location>
        <position position="481"/>
    </location>
</feature>
<dbReference type="PROSITE" id="PS01360">
    <property type="entry name" value="ZF_MYND_1"/>
    <property type="match status" value="1"/>
</dbReference>
<evidence type="ECO:0000256" key="5">
    <source>
        <dbReference type="SAM" id="MobiDB-lite"/>
    </source>
</evidence>
<keyword evidence="8" id="KW-1185">Reference proteome</keyword>
<keyword evidence="2 4" id="KW-0863">Zinc-finger</keyword>
<evidence type="ECO:0000313" key="8">
    <source>
        <dbReference type="Proteomes" id="UP001212841"/>
    </source>
</evidence>
<dbReference type="AlphaFoldDB" id="A0AAD5S1C1"/>
<proteinExistence type="predicted"/>
<dbReference type="SUPFAM" id="SSF144232">
    <property type="entry name" value="HIT/MYND zinc finger-like"/>
    <property type="match status" value="1"/>
</dbReference>
<dbReference type="Pfam" id="PF01753">
    <property type="entry name" value="zf-MYND"/>
    <property type="match status" value="1"/>
</dbReference>
<accession>A0AAD5S1C1</accession>
<evidence type="ECO:0000256" key="4">
    <source>
        <dbReference type="PROSITE-ProRule" id="PRU00134"/>
    </source>
</evidence>
<feature type="domain" description="MYND-type" evidence="6">
    <location>
        <begin position="158"/>
        <end position="198"/>
    </location>
</feature>
<name>A0AAD5S1C1_9FUNG</name>
<keyword evidence="3" id="KW-0862">Zinc</keyword>